<protein>
    <recommendedName>
        <fullName evidence="2">F-box domain-containing protein</fullName>
    </recommendedName>
</protein>
<evidence type="ECO:0000256" key="1">
    <source>
        <dbReference type="SAM" id="MobiDB-lite"/>
    </source>
</evidence>
<dbReference type="Pfam" id="PF12937">
    <property type="entry name" value="F-box-like"/>
    <property type="match status" value="1"/>
</dbReference>
<accession>A0A8H6FS98</accession>
<feature type="region of interest" description="Disordered" evidence="1">
    <location>
        <begin position="1"/>
        <end position="24"/>
    </location>
</feature>
<evidence type="ECO:0000313" key="4">
    <source>
        <dbReference type="Proteomes" id="UP000578531"/>
    </source>
</evidence>
<dbReference type="AlphaFoldDB" id="A0A8H6FS98"/>
<dbReference type="Proteomes" id="UP000578531">
    <property type="component" value="Unassembled WGS sequence"/>
</dbReference>
<sequence>MSPFKGPTWNEAVKQRLKEKKDEEELAAKMKEHDYSECYCHALKKPPWGGYSIEEQILYEIKQRRRRGGQGKRQATGTSSYKYLKKDQAAILEEAAGKGILQTTNSEQELFSELIAAQLGHVSISKVDKAHTPSTRLEDLPNEVLCKIISNLDPPELGTLSEASRCLTIVIGPVPCGDAFVWARHRCLIHGHTRHASLCGDCIAALIARNKYDVPMILCKIKGLLPVVAAFASRVMRLGSVLGTLRREMGQRLLRFDQGNTRQVRVTVDVRARYGEVVVPY</sequence>
<evidence type="ECO:0000313" key="3">
    <source>
        <dbReference type="EMBL" id="KAF6233824.1"/>
    </source>
</evidence>
<dbReference type="SUPFAM" id="SSF81383">
    <property type="entry name" value="F-box domain"/>
    <property type="match status" value="1"/>
</dbReference>
<feature type="domain" description="F-box" evidence="2">
    <location>
        <begin position="134"/>
        <end position="185"/>
    </location>
</feature>
<dbReference type="PROSITE" id="PS50181">
    <property type="entry name" value="FBOX"/>
    <property type="match status" value="1"/>
</dbReference>
<dbReference type="InterPro" id="IPR036047">
    <property type="entry name" value="F-box-like_dom_sf"/>
</dbReference>
<reference evidence="3 4" key="1">
    <citation type="journal article" date="2020" name="Genomics">
        <title>Complete, high-quality genomes from long-read metagenomic sequencing of two wolf lichen thalli reveals enigmatic genome architecture.</title>
        <authorList>
            <person name="McKenzie S.K."/>
            <person name="Walston R.F."/>
            <person name="Allen J.L."/>
        </authorList>
    </citation>
    <scope>NUCLEOTIDE SEQUENCE [LARGE SCALE GENOMIC DNA]</scope>
    <source>
        <strain evidence="3">WasteWater2</strain>
    </source>
</reference>
<evidence type="ECO:0000259" key="2">
    <source>
        <dbReference type="PROSITE" id="PS50181"/>
    </source>
</evidence>
<dbReference type="CDD" id="cd09917">
    <property type="entry name" value="F-box_SF"/>
    <property type="match status" value="1"/>
</dbReference>
<dbReference type="RefSeq" id="XP_037163233.1">
    <property type="nucleotide sequence ID" value="XM_037309936.1"/>
</dbReference>
<gene>
    <name evidence="3" type="ORF">HO173_008036</name>
</gene>
<keyword evidence="4" id="KW-1185">Reference proteome</keyword>
<dbReference type="EMBL" id="JACCJC010000034">
    <property type="protein sequence ID" value="KAF6233824.1"/>
    <property type="molecule type" value="Genomic_DNA"/>
</dbReference>
<dbReference type="OrthoDB" id="5359600at2759"/>
<comment type="caution">
    <text evidence="3">The sequence shown here is derived from an EMBL/GenBank/DDBJ whole genome shotgun (WGS) entry which is preliminary data.</text>
</comment>
<feature type="compositionally biased region" description="Basic and acidic residues" evidence="1">
    <location>
        <begin position="13"/>
        <end position="24"/>
    </location>
</feature>
<organism evidence="3 4">
    <name type="scientific">Letharia columbiana</name>
    <dbReference type="NCBI Taxonomy" id="112416"/>
    <lineage>
        <taxon>Eukaryota</taxon>
        <taxon>Fungi</taxon>
        <taxon>Dikarya</taxon>
        <taxon>Ascomycota</taxon>
        <taxon>Pezizomycotina</taxon>
        <taxon>Lecanoromycetes</taxon>
        <taxon>OSLEUM clade</taxon>
        <taxon>Lecanoromycetidae</taxon>
        <taxon>Lecanorales</taxon>
        <taxon>Lecanorineae</taxon>
        <taxon>Parmeliaceae</taxon>
        <taxon>Letharia</taxon>
    </lineage>
</organism>
<proteinExistence type="predicted"/>
<dbReference type="InterPro" id="IPR001810">
    <property type="entry name" value="F-box_dom"/>
</dbReference>
<dbReference type="GeneID" id="59289692"/>
<name>A0A8H6FS98_9LECA</name>